<dbReference type="RefSeq" id="WP_209455472.1">
    <property type="nucleotide sequence ID" value="NZ_BAAACS010000017.1"/>
</dbReference>
<keyword evidence="9 10" id="KW-0472">Membrane</keyword>
<keyword evidence="7" id="KW-1278">Translocase</keyword>
<dbReference type="PRINTS" id="PR00120">
    <property type="entry name" value="HATPASE"/>
</dbReference>
<dbReference type="Pfam" id="PF00690">
    <property type="entry name" value="Cation_ATPase_N"/>
    <property type="match status" value="1"/>
</dbReference>
<dbReference type="SFLD" id="SFLDG00002">
    <property type="entry name" value="C1.7:_P-type_atpase_like"/>
    <property type="match status" value="1"/>
</dbReference>
<feature type="transmembrane region" description="Helical" evidence="10">
    <location>
        <begin position="696"/>
        <end position="717"/>
    </location>
</feature>
<dbReference type="SUPFAM" id="SSF81660">
    <property type="entry name" value="Metal cation-transporting ATPase, ATP-binding domain N"/>
    <property type="match status" value="1"/>
</dbReference>
<dbReference type="Proteomes" id="UP000767291">
    <property type="component" value="Unassembled WGS sequence"/>
</dbReference>
<evidence type="ECO:0000256" key="1">
    <source>
        <dbReference type="ARBA" id="ARBA00004141"/>
    </source>
</evidence>
<keyword evidence="2 10" id="KW-0812">Transmembrane</keyword>
<dbReference type="NCBIfam" id="TIGR01494">
    <property type="entry name" value="ATPase_P-type"/>
    <property type="match status" value="3"/>
</dbReference>
<evidence type="ECO:0000256" key="8">
    <source>
        <dbReference type="ARBA" id="ARBA00022989"/>
    </source>
</evidence>
<dbReference type="PROSITE" id="PS00154">
    <property type="entry name" value="ATPASE_E1_E2"/>
    <property type="match status" value="1"/>
</dbReference>
<feature type="transmembrane region" description="Helical" evidence="10">
    <location>
        <begin position="669"/>
        <end position="690"/>
    </location>
</feature>
<dbReference type="SUPFAM" id="SSF81665">
    <property type="entry name" value="Calcium ATPase, transmembrane domain M"/>
    <property type="match status" value="1"/>
</dbReference>
<dbReference type="InterPro" id="IPR023214">
    <property type="entry name" value="HAD_sf"/>
</dbReference>
<keyword evidence="8 10" id="KW-1133">Transmembrane helix</keyword>
<feature type="transmembrane region" description="Helical" evidence="10">
    <location>
        <begin position="82"/>
        <end position="100"/>
    </location>
</feature>
<dbReference type="EMBL" id="JAGGJX010000001">
    <property type="protein sequence ID" value="MBP1853847.1"/>
    <property type="molecule type" value="Genomic_DNA"/>
</dbReference>
<keyword evidence="6" id="KW-0460">Magnesium</keyword>
<dbReference type="CDD" id="cd02089">
    <property type="entry name" value="P-type_ATPase_Ca_prok"/>
    <property type="match status" value="1"/>
</dbReference>
<dbReference type="PRINTS" id="PR00119">
    <property type="entry name" value="CATATPASE"/>
</dbReference>
<dbReference type="SFLD" id="SFLDF00027">
    <property type="entry name" value="p-type_atpase"/>
    <property type="match status" value="1"/>
</dbReference>
<dbReference type="Gene3D" id="3.40.1110.10">
    <property type="entry name" value="Calcium-transporting ATPase, cytoplasmic domain N"/>
    <property type="match status" value="1"/>
</dbReference>
<dbReference type="PANTHER" id="PTHR24093">
    <property type="entry name" value="CATION TRANSPORTING ATPASE"/>
    <property type="match status" value="1"/>
</dbReference>
<dbReference type="InterPro" id="IPR008250">
    <property type="entry name" value="ATPase_P-typ_transduc_dom_A_sf"/>
</dbReference>
<proteinExistence type="predicted"/>
<feature type="transmembrane region" description="Helical" evidence="10">
    <location>
        <begin position="749"/>
        <end position="766"/>
    </location>
</feature>
<feature type="transmembrane region" description="Helical" evidence="10">
    <location>
        <begin position="815"/>
        <end position="832"/>
    </location>
</feature>
<evidence type="ECO:0000313" key="12">
    <source>
        <dbReference type="EMBL" id="MBP1853847.1"/>
    </source>
</evidence>
<dbReference type="SUPFAM" id="SSF56784">
    <property type="entry name" value="HAD-like"/>
    <property type="match status" value="1"/>
</dbReference>
<dbReference type="InterPro" id="IPR001757">
    <property type="entry name" value="P_typ_ATPase"/>
</dbReference>
<comment type="caution">
    <text evidence="12">The sequence shown here is derived from an EMBL/GenBank/DDBJ whole genome shotgun (WGS) entry which is preliminary data.</text>
</comment>
<gene>
    <name evidence="12" type="ORF">J2Z43_000237</name>
</gene>
<keyword evidence="4" id="KW-0547">Nucleotide-binding</keyword>
<dbReference type="PANTHER" id="PTHR24093:SF506">
    <property type="entry name" value="CATION-TRANSPORTING ATPASE PMA1"/>
    <property type="match status" value="1"/>
</dbReference>
<sequence>MIWFTEDIVNIIKKINTNIQQGLTQSEAEDRLILYGENQFREEKNETILQKIGHHLVEITTIILLIAAGISAYMAITLGYGWPKVFVILSIIVLNIILGVSQENKAEKSLDALKNMNANYTTVIRDGLKSKIYSTKLVVGDIIELNAGDMIPADARLIESNSLLVEESALTGESIPVEKDTNSQISKDAPLGDRLNMLYSGCLIANGRAKAVVVETGMNTEMGKIADLLNNTSKLITPLQIRLRQLAKRLSIVALLAGILIFLVGVYIHGETLVDMLLIAISLSVAAVPETLPVIVTIILAYGVQNMVKKNTIIRQISAVETIGNTSVICSDKTGTLTQNKMIIRQIWHVNSEPNYASQPFTNEESSLLEMLAACTNATIETDNGEEKIIGDPTEVSIIRLLLDIGIKKSEVEQKYPRVYELPFDSNRKLMTTIHQVDDGFLAITKGAFDRIPVHFNEDLLQRTTKVHDSFAEQALRVIAIGYKKYNTMPADLNAESLEHDLTFLGLVGMIDPPRPESKQAVYDAKAAGIKTVMITGDHVVTASAIAKEIGIMNDGDRSLTGSELSQMSEGELKNQVKDISVYARVSPEDKIRIVQAWQSHGEVITMTGDGVNDAPALKAADVGAAMGITGTDVSKNAADMVITDDNFATIVDAVSEGRTAYDNIRKTVSFLLSVNFAEILIMLIGIIVGWGPPVIAIQLLLINVVSDGIPGFFLSVEKPDKDIMTRKPLKKNSGIFTAGLGKTIAQRMIIFVIITLTGFYIGQFVKISNSTLPSYEVGMTMAFIILSWSSVLNIFNVRSNESIFKIGFLSNKPLFYATIFSILFSAFIVLFKPLANIFQLVPISYIHWMLAIALSMVQLIFVEIQKFIQSRS</sequence>
<protein>
    <submittedName>
        <fullName evidence="12">Calcium-translocating P-type ATPase</fullName>
    </submittedName>
</protein>
<feature type="transmembrane region" description="Helical" evidence="10">
    <location>
        <begin position="276"/>
        <end position="302"/>
    </location>
</feature>
<organism evidence="12 13">
    <name type="scientific">Metaclostridioides mangenotii</name>
    <dbReference type="NCBI Taxonomy" id="1540"/>
    <lineage>
        <taxon>Bacteria</taxon>
        <taxon>Bacillati</taxon>
        <taxon>Bacillota</taxon>
        <taxon>Clostridia</taxon>
        <taxon>Peptostreptococcales</taxon>
        <taxon>Peptostreptococcaceae</taxon>
        <taxon>Metaclostridioides</taxon>
    </lineage>
</organism>
<dbReference type="SFLD" id="SFLDS00003">
    <property type="entry name" value="Haloacid_Dehalogenase"/>
    <property type="match status" value="1"/>
</dbReference>
<evidence type="ECO:0000256" key="10">
    <source>
        <dbReference type="SAM" id="Phobius"/>
    </source>
</evidence>
<evidence type="ECO:0000256" key="2">
    <source>
        <dbReference type="ARBA" id="ARBA00022692"/>
    </source>
</evidence>
<keyword evidence="5" id="KW-0067">ATP-binding</keyword>
<dbReference type="InterPro" id="IPR044492">
    <property type="entry name" value="P_typ_ATPase_HD_dom"/>
</dbReference>
<evidence type="ECO:0000256" key="4">
    <source>
        <dbReference type="ARBA" id="ARBA00022741"/>
    </source>
</evidence>
<dbReference type="Pfam" id="PF00689">
    <property type="entry name" value="Cation_ATPase_C"/>
    <property type="match status" value="1"/>
</dbReference>
<dbReference type="InterPro" id="IPR059000">
    <property type="entry name" value="ATPase_P-type_domA"/>
</dbReference>
<name>A0ABS4E7F6_9FIRM</name>
<evidence type="ECO:0000256" key="7">
    <source>
        <dbReference type="ARBA" id="ARBA00022967"/>
    </source>
</evidence>
<dbReference type="Gene3D" id="2.70.150.10">
    <property type="entry name" value="Calcium-transporting ATPase, cytoplasmic transduction domain A"/>
    <property type="match status" value="1"/>
</dbReference>
<feature type="transmembrane region" description="Helical" evidence="10">
    <location>
        <begin position="778"/>
        <end position="795"/>
    </location>
</feature>
<feature type="transmembrane region" description="Helical" evidence="10">
    <location>
        <begin position="844"/>
        <end position="863"/>
    </location>
</feature>
<dbReference type="Pfam" id="PF00122">
    <property type="entry name" value="E1-E2_ATPase"/>
    <property type="match status" value="1"/>
</dbReference>
<keyword evidence="3" id="KW-0479">Metal-binding</keyword>
<dbReference type="InterPro" id="IPR004014">
    <property type="entry name" value="ATPase_P-typ_cation-transptr_N"/>
</dbReference>
<evidence type="ECO:0000313" key="13">
    <source>
        <dbReference type="Proteomes" id="UP000767291"/>
    </source>
</evidence>
<keyword evidence="13" id="KW-1185">Reference proteome</keyword>
<dbReference type="Gene3D" id="3.40.50.1000">
    <property type="entry name" value="HAD superfamily/HAD-like"/>
    <property type="match status" value="1"/>
</dbReference>
<evidence type="ECO:0000256" key="6">
    <source>
        <dbReference type="ARBA" id="ARBA00022842"/>
    </source>
</evidence>
<feature type="transmembrane region" description="Helical" evidence="10">
    <location>
        <begin position="250"/>
        <end position="270"/>
    </location>
</feature>
<dbReference type="SMART" id="SM00831">
    <property type="entry name" value="Cation_ATPase_N"/>
    <property type="match status" value="1"/>
</dbReference>
<evidence type="ECO:0000256" key="5">
    <source>
        <dbReference type="ARBA" id="ARBA00022840"/>
    </source>
</evidence>
<dbReference type="InterPro" id="IPR023299">
    <property type="entry name" value="ATPase_P-typ_cyto_dom_N"/>
</dbReference>
<dbReference type="Pfam" id="PF13246">
    <property type="entry name" value="Cation_ATPase"/>
    <property type="match status" value="1"/>
</dbReference>
<dbReference type="InterPro" id="IPR006068">
    <property type="entry name" value="ATPase_P-typ_cation-transptr_C"/>
</dbReference>
<feature type="transmembrane region" description="Helical" evidence="10">
    <location>
        <begin position="56"/>
        <end position="76"/>
    </location>
</feature>
<evidence type="ECO:0000256" key="3">
    <source>
        <dbReference type="ARBA" id="ARBA00022723"/>
    </source>
</evidence>
<dbReference type="InterPro" id="IPR023298">
    <property type="entry name" value="ATPase_P-typ_TM_dom_sf"/>
</dbReference>
<dbReference type="Gene3D" id="1.20.1110.10">
    <property type="entry name" value="Calcium-transporting ATPase, transmembrane domain"/>
    <property type="match status" value="1"/>
</dbReference>
<feature type="domain" description="Cation-transporting P-type ATPase N-terminal" evidence="11">
    <location>
        <begin position="2"/>
        <end position="76"/>
    </location>
</feature>
<evidence type="ECO:0000259" key="11">
    <source>
        <dbReference type="SMART" id="SM00831"/>
    </source>
</evidence>
<dbReference type="InterPro" id="IPR018303">
    <property type="entry name" value="ATPase_P-typ_P_site"/>
</dbReference>
<evidence type="ECO:0000256" key="9">
    <source>
        <dbReference type="ARBA" id="ARBA00023136"/>
    </source>
</evidence>
<dbReference type="InterPro" id="IPR036412">
    <property type="entry name" value="HAD-like_sf"/>
</dbReference>
<accession>A0ABS4E7F6</accession>
<dbReference type="SUPFAM" id="SSF81653">
    <property type="entry name" value="Calcium ATPase, transduction domain A"/>
    <property type="match status" value="1"/>
</dbReference>
<comment type="subcellular location">
    <subcellularLocation>
        <location evidence="1">Membrane</location>
        <topology evidence="1">Multi-pass membrane protein</topology>
    </subcellularLocation>
</comment>
<reference evidence="12 13" key="1">
    <citation type="submission" date="2021-03" db="EMBL/GenBank/DDBJ databases">
        <title>Genomic Encyclopedia of Type Strains, Phase IV (KMG-IV): sequencing the most valuable type-strain genomes for metagenomic binning, comparative biology and taxonomic classification.</title>
        <authorList>
            <person name="Goeker M."/>
        </authorList>
    </citation>
    <scope>NUCLEOTIDE SEQUENCE [LARGE SCALE GENOMIC DNA]</scope>
    <source>
        <strain evidence="12 13">DSM 1289</strain>
    </source>
</reference>